<dbReference type="InterPro" id="IPR043502">
    <property type="entry name" value="DNA/RNA_pol_sf"/>
</dbReference>
<dbReference type="InterPro" id="IPR000477">
    <property type="entry name" value="RT_dom"/>
</dbReference>
<dbReference type="RefSeq" id="WP_154398297.1">
    <property type="nucleotide sequence ID" value="NZ_WKLT01000038.1"/>
</dbReference>
<evidence type="ECO:0000256" key="1">
    <source>
        <dbReference type="ARBA" id="ARBA00034120"/>
    </source>
</evidence>
<sequence length="425" mass="48617">MNTRNRFPLRGGNWNNGSSAGLGALNLGNARSNSNSNIGFRPALDVARNNHPKGCCQCNHEKDAASSAIAGTDIKPIDASLGCSFEKIFDFENLLSAAYSCRKGKTKANATLVFFNNLEENIIEIQNELMWGMYKMSPYHHFYVFEPKRRLISAPHFKDRVVHRAIYNVIEPLFDKTYIYDSYACRRGKGTHKGADRAQYFIKKVESKHGKAYALKADISRYFSSIDHQVLKSILAAKIQCQRTLELLFYIIDNSPCESMGVGIPLGNLTSQIFANVYLHELDRYAKHALGAKHYIRYMDDFAIIHHDKAVLHQWRKDIEEFLHLYLRLKTNSKTQVFPISTSNGRSLDFLGYRIYSSHRLLRKCSVKRIKTKLKKYRSQFAKGEISLSDINQNIQSWLGHAGHASTYNLKKALFAEPFRRKTDV</sequence>
<dbReference type="SUPFAM" id="SSF56436">
    <property type="entry name" value="C-type lectin-like"/>
    <property type="match status" value="1"/>
</dbReference>
<protein>
    <submittedName>
        <fullName evidence="3">RNA-dependent DNA polymerase</fullName>
    </submittedName>
</protein>
<dbReference type="AlphaFoldDB" id="A0A7K0GMZ1"/>
<dbReference type="InterPro" id="IPR042095">
    <property type="entry name" value="SUMF_sf"/>
</dbReference>
<evidence type="ECO:0000313" key="4">
    <source>
        <dbReference type="Proteomes" id="UP000463337"/>
    </source>
</evidence>
<dbReference type="EMBL" id="WKLT01000038">
    <property type="protein sequence ID" value="MRY60504.1"/>
    <property type="molecule type" value="Genomic_DNA"/>
</dbReference>
<reference evidence="3 4" key="1">
    <citation type="journal article" date="2019" name="Nat. Med.">
        <title>A library of human gut bacterial isolates paired with longitudinal multiomics data enables mechanistic microbiome research.</title>
        <authorList>
            <person name="Poyet M."/>
            <person name="Groussin M."/>
            <person name="Gibbons S.M."/>
            <person name="Avila-Pacheco J."/>
            <person name="Jiang X."/>
            <person name="Kearney S.M."/>
            <person name="Perrotta A.R."/>
            <person name="Berdy B."/>
            <person name="Zhao S."/>
            <person name="Lieberman T.D."/>
            <person name="Swanson P.K."/>
            <person name="Smith M."/>
            <person name="Roesemann S."/>
            <person name="Alexander J.E."/>
            <person name="Rich S.A."/>
            <person name="Livny J."/>
            <person name="Vlamakis H."/>
            <person name="Clish C."/>
            <person name="Bullock K."/>
            <person name="Deik A."/>
            <person name="Scott J."/>
            <person name="Pierce K.A."/>
            <person name="Xavier R.J."/>
            <person name="Alm E.J."/>
        </authorList>
    </citation>
    <scope>NUCLEOTIDE SEQUENCE [LARGE SCALE GENOMIC DNA]</scope>
    <source>
        <strain evidence="3 4">BIOML-A41</strain>
    </source>
</reference>
<dbReference type="InterPro" id="IPR016187">
    <property type="entry name" value="CTDL_fold"/>
</dbReference>
<comment type="similarity">
    <text evidence="1">Belongs to the bacterial reverse transcriptase family.</text>
</comment>
<dbReference type="Pfam" id="PF00078">
    <property type="entry name" value="RVT_1"/>
    <property type="match status" value="1"/>
</dbReference>
<dbReference type="PANTHER" id="PTHR34047">
    <property type="entry name" value="NUCLEAR INTRON MATURASE 1, MITOCHONDRIAL-RELATED"/>
    <property type="match status" value="1"/>
</dbReference>
<evidence type="ECO:0000259" key="2">
    <source>
        <dbReference type="PROSITE" id="PS50878"/>
    </source>
</evidence>
<proteinExistence type="inferred from homology"/>
<comment type="caution">
    <text evidence="3">The sequence shown here is derived from an EMBL/GenBank/DDBJ whole genome shotgun (WGS) entry which is preliminary data.</text>
</comment>
<name>A0A7K0GMZ1_PARDI</name>
<gene>
    <name evidence="3" type="ORF">GKD59_21900</name>
</gene>
<evidence type="ECO:0000313" key="3">
    <source>
        <dbReference type="EMBL" id="MRY60504.1"/>
    </source>
</evidence>
<organism evidence="3 4">
    <name type="scientific">Parabacteroides distasonis</name>
    <dbReference type="NCBI Taxonomy" id="823"/>
    <lineage>
        <taxon>Bacteria</taxon>
        <taxon>Pseudomonadati</taxon>
        <taxon>Bacteroidota</taxon>
        <taxon>Bacteroidia</taxon>
        <taxon>Bacteroidales</taxon>
        <taxon>Tannerellaceae</taxon>
        <taxon>Parabacteroides</taxon>
    </lineage>
</organism>
<dbReference type="PANTHER" id="PTHR34047:SF8">
    <property type="entry name" value="PROTEIN YKFC"/>
    <property type="match status" value="1"/>
</dbReference>
<dbReference type="SUPFAM" id="SSF56672">
    <property type="entry name" value="DNA/RNA polymerases"/>
    <property type="match status" value="1"/>
</dbReference>
<dbReference type="PROSITE" id="PS50878">
    <property type="entry name" value="RT_POL"/>
    <property type="match status" value="1"/>
</dbReference>
<dbReference type="InterPro" id="IPR051083">
    <property type="entry name" value="GrpII_Intron_Splice-Mob/Def"/>
</dbReference>
<accession>A0A7K0GMZ1</accession>
<dbReference type="CDD" id="cd01651">
    <property type="entry name" value="RT_G2_intron"/>
    <property type="match status" value="1"/>
</dbReference>
<feature type="domain" description="Reverse transcriptase" evidence="2">
    <location>
        <begin position="58"/>
        <end position="355"/>
    </location>
</feature>
<dbReference type="Gene3D" id="3.90.1580.10">
    <property type="entry name" value="paralog of FGE (formylglycine-generating enzyme)"/>
    <property type="match status" value="1"/>
</dbReference>
<dbReference type="Proteomes" id="UP000463337">
    <property type="component" value="Unassembled WGS sequence"/>
</dbReference>